<dbReference type="GO" id="GO:0006352">
    <property type="term" value="P:DNA-templated transcription initiation"/>
    <property type="evidence" value="ECO:0007669"/>
    <property type="project" value="InterPro"/>
</dbReference>
<evidence type="ECO:0000256" key="1">
    <source>
        <dbReference type="ARBA" id="ARBA00010641"/>
    </source>
</evidence>
<dbReference type="Pfam" id="PF04542">
    <property type="entry name" value="Sigma70_r2"/>
    <property type="match status" value="1"/>
</dbReference>
<dbReference type="InterPro" id="IPR014284">
    <property type="entry name" value="RNA_pol_sigma-70_dom"/>
</dbReference>
<accession>A0A150PLH5</accession>
<dbReference type="NCBIfam" id="TIGR02937">
    <property type="entry name" value="sigma70-ECF"/>
    <property type="match status" value="1"/>
</dbReference>
<gene>
    <name evidence="7" type="ORF">BE08_26185</name>
</gene>
<proteinExistence type="inferred from homology"/>
<dbReference type="PANTHER" id="PTHR43133">
    <property type="entry name" value="RNA POLYMERASE ECF-TYPE SIGMA FACTO"/>
    <property type="match status" value="1"/>
</dbReference>
<dbReference type="InterPro" id="IPR013324">
    <property type="entry name" value="RNA_pol_sigma_r3/r4-like"/>
</dbReference>
<name>A0A150PLH5_SORCE</name>
<organism evidence="7 8">
    <name type="scientific">Sorangium cellulosum</name>
    <name type="common">Polyangium cellulosum</name>
    <dbReference type="NCBI Taxonomy" id="56"/>
    <lineage>
        <taxon>Bacteria</taxon>
        <taxon>Pseudomonadati</taxon>
        <taxon>Myxococcota</taxon>
        <taxon>Polyangia</taxon>
        <taxon>Polyangiales</taxon>
        <taxon>Polyangiaceae</taxon>
        <taxon>Sorangium</taxon>
    </lineage>
</organism>
<evidence type="ECO:0000259" key="5">
    <source>
        <dbReference type="Pfam" id="PF04542"/>
    </source>
</evidence>
<feature type="domain" description="RNA polymerase sigma factor 70 region 4 type 2" evidence="6">
    <location>
        <begin position="107"/>
        <end position="157"/>
    </location>
</feature>
<feature type="non-terminal residue" evidence="7">
    <location>
        <position position="1"/>
    </location>
</feature>
<sequence length="177" mass="19562">AAIDELLRGLVEMTPELFGRALRLSRSPATAEDLVQDTVERAIRFAASYERGTNLRAWVHQILFSVFITRCRRSRRERNALDVLAADPCAWTAPERRAEMHALSPGVRRALATLPPSFRDTVVLVDLEEMSYKDAATQLGVPVGTVMSRLHRGRKLLAEALRGEAAPDAATEVKTAA</sequence>
<comment type="caution">
    <text evidence="7">The sequence shown here is derived from an EMBL/GenBank/DDBJ whole genome shotgun (WGS) entry which is preliminary data.</text>
</comment>
<dbReference type="InterPro" id="IPR039425">
    <property type="entry name" value="RNA_pol_sigma-70-like"/>
</dbReference>
<feature type="domain" description="RNA polymerase sigma-70 region 2" evidence="5">
    <location>
        <begin position="14"/>
        <end position="76"/>
    </location>
</feature>
<evidence type="ECO:0000259" key="6">
    <source>
        <dbReference type="Pfam" id="PF08281"/>
    </source>
</evidence>
<dbReference type="SUPFAM" id="SSF88946">
    <property type="entry name" value="Sigma2 domain of RNA polymerase sigma factors"/>
    <property type="match status" value="1"/>
</dbReference>
<dbReference type="PANTHER" id="PTHR43133:SF59">
    <property type="entry name" value="ECF RNA POLYMERASE SIGMA FACTOR SIGR"/>
    <property type="match status" value="1"/>
</dbReference>
<dbReference type="AlphaFoldDB" id="A0A150PLH5"/>
<dbReference type="Proteomes" id="UP000075420">
    <property type="component" value="Unassembled WGS sequence"/>
</dbReference>
<dbReference type="EMBL" id="JELY01001229">
    <property type="protein sequence ID" value="KYF56490.1"/>
    <property type="molecule type" value="Genomic_DNA"/>
</dbReference>
<dbReference type="InterPro" id="IPR013325">
    <property type="entry name" value="RNA_pol_sigma_r2"/>
</dbReference>
<protein>
    <submittedName>
        <fullName evidence="7">RNA polymerase subunit sigma</fullName>
    </submittedName>
</protein>
<dbReference type="GO" id="GO:0016987">
    <property type="term" value="F:sigma factor activity"/>
    <property type="evidence" value="ECO:0007669"/>
    <property type="project" value="UniProtKB-KW"/>
</dbReference>
<dbReference type="Gene3D" id="1.10.1740.10">
    <property type="match status" value="1"/>
</dbReference>
<dbReference type="GO" id="GO:0003677">
    <property type="term" value="F:DNA binding"/>
    <property type="evidence" value="ECO:0007669"/>
    <property type="project" value="InterPro"/>
</dbReference>
<dbReference type="SUPFAM" id="SSF88659">
    <property type="entry name" value="Sigma3 and sigma4 domains of RNA polymerase sigma factors"/>
    <property type="match status" value="1"/>
</dbReference>
<dbReference type="Pfam" id="PF08281">
    <property type="entry name" value="Sigma70_r4_2"/>
    <property type="match status" value="1"/>
</dbReference>
<dbReference type="CDD" id="cd06171">
    <property type="entry name" value="Sigma70_r4"/>
    <property type="match status" value="1"/>
</dbReference>
<keyword evidence="3" id="KW-0731">Sigma factor</keyword>
<reference evidence="7 8" key="1">
    <citation type="submission" date="2014-02" db="EMBL/GenBank/DDBJ databases">
        <title>The small core and large imbalanced accessory genome model reveals a collaborative survival strategy of Sorangium cellulosum strains in nature.</title>
        <authorList>
            <person name="Han K."/>
            <person name="Peng R."/>
            <person name="Blom J."/>
            <person name="Li Y.-Z."/>
        </authorList>
    </citation>
    <scope>NUCLEOTIDE SEQUENCE [LARGE SCALE GENOMIC DNA]</scope>
    <source>
        <strain evidence="7 8">So0157-25</strain>
    </source>
</reference>
<evidence type="ECO:0000256" key="3">
    <source>
        <dbReference type="ARBA" id="ARBA00023082"/>
    </source>
</evidence>
<dbReference type="Gene3D" id="1.10.10.10">
    <property type="entry name" value="Winged helix-like DNA-binding domain superfamily/Winged helix DNA-binding domain"/>
    <property type="match status" value="1"/>
</dbReference>
<evidence type="ECO:0000313" key="7">
    <source>
        <dbReference type="EMBL" id="KYF56490.1"/>
    </source>
</evidence>
<dbReference type="InterPro" id="IPR036388">
    <property type="entry name" value="WH-like_DNA-bd_sf"/>
</dbReference>
<comment type="similarity">
    <text evidence="1">Belongs to the sigma-70 factor family. ECF subfamily.</text>
</comment>
<dbReference type="InterPro" id="IPR013249">
    <property type="entry name" value="RNA_pol_sigma70_r4_t2"/>
</dbReference>
<keyword evidence="2" id="KW-0805">Transcription regulation</keyword>
<evidence type="ECO:0000256" key="2">
    <source>
        <dbReference type="ARBA" id="ARBA00023015"/>
    </source>
</evidence>
<evidence type="ECO:0000313" key="8">
    <source>
        <dbReference type="Proteomes" id="UP000075420"/>
    </source>
</evidence>
<dbReference type="InterPro" id="IPR007627">
    <property type="entry name" value="RNA_pol_sigma70_r2"/>
</dbReference>
<evidence type="ECO:0000256" key="4">
    <source>
        <dbReference type="ARBA" id="ARBA00023163"/>
    </source>
</evidence>
<keyword evidence="4" id="KW-0804">Transcription</keyword>